<dbReference type="AlphaFoldDB" id="A0A7J7JKC3"/>
<dbReference type="Proteomes" id="UP000593567">
    <property type="component" value="Unassembled WGS sequence"/>
</dbReference>
<evidence type="ECO:0000313" key="3">
    <source>
        <dbReference type="Proteomes" id="UP000593567"/>
    </source>
</evidence>
<accession>A0A7J7JKC3</accession>
<feature type="compositionally biased region" description="Polar residues" evidence="1">
    <location>
        <begin position="504"/>
        <end position="541"/>
    </location>
</feature>
<feature type="compositionally biased region" description="Low complexity" evidence="1">
    <location>
        <begin position="260"/>
        <end position="269"/>
    </location>
</feature>
<feature type="compositionally biased region" description="Polar residues" evidence="1">
    <location>
        <begin position="649"/>
        <end position="671"/>
    </location>
</feature>
<feature type="region of interest" description="Disordered" evidence="1">
    <location>
        <begin position="455"/>
        <end position="676"/>
    </location>
</feature>
<feature type="compositionally biased region" description="Polar residues" evidence="1">
    <location>
        <begin position="604"/>
        <end position="628"/>
    </location>
</feature>
<feature type="region of interest" description="Disordered" evidence="1">
    <location>
        <begin position="294"/>
        <end position="362"/>
    </location>
</feature>
<evidence type="ECO:0000256" key="1">
    <source>
        <dbReference type="SAM" id="MobiDB-lite"/>
    </source>
</evidence>
<feature type="compositionally biased region" description="Polar residues" evidence="1">
    <location>
        <begin position="348"/>
        <end position="362"/>
    </location>
</feature>
<evidence type="ECO:0000313" key="2">
    <source>
        <dbReference type="EMBL" id="KAF6026799.1"/>
    </source>
</evidence>
<feature type="compositionally biased region" description="Polar residues" evidence="1">
    <location>
        <begin position="407"/>
        <end position="423"/>
    </location>
</feature>
<feature type="region of interest" description="Disordered" evidence="1">
    <location>
        <begin position="711"/>
        <end position="770"/>
    </location>
</feature>
<feature type="compositionally biased region" description="Low complexity" evidence="1">
    <location>
        <begin position="305"/>
        <end position="330"/>
    </location>
</feature>
<comment type="caution">
    <text evidence="2">The sequence shown here is derived from an EMBL/GenBank/DDBJ whole genome shotgun (WGS) entry which is preliminary data.</text>
</comment>
<feature type="compositionally biased region" description="Polar residues" evidence="1">
    <location>
        <begin position="294"/>
        <end position="304"/>
    </location>
</feature>
<gene>
    <name evidence="2" type="ORF">EB796_014900</name>
</gene>
<name>A0A7J7JKC3_BUGNE</name>
<dbReference type="EMBL" id="VXIV02002204">
    <property type="protein sequence ID" value="KAF6026799.1"/>
    <property type="molecule type" value="Genomic_DNA"/>
</dbReference>
<organism evidence="2 3">
    <name type="scientific">Bugula neritina</name>
    <name type="common">Brown bryozoan</name>
    <name type="synonym">Sertularia neritina</name>
    <dbReference type="NCBI Taxonomy" id="10212"/>
    <lineage>
        <taxon>Eukaryota</taxon>
        <taxon>Metazoa</taxon>
        <taxon>Spiralia</taxon>
        <taxon>Lophotrochozoa</taxon>
        <taxon>Bryozoa</taxon>
        <taxon>Gymnolaemata</taxon>
        <taxon>Cheilostomatida</taxon>
        <taxon>Flustrina</taxon>
        <taxon>Buguloidea</taxon>
        <taxon>Bugulidae</taxon>
        <taxon>Bugula</taxon>
    </lineage>
</organism>
<keyword evidence="3" id="KW-1185">Reference proteome</keyword>
<reference evidence="2" key="1">
    <citation type="submission" date="2020-06" db="EMBL/GenBank/DDBJ databases">
        <title>Draft genome of Bugula neritina, a colonial animal packing powerful symbionts and potential medicines.</title>
        <authorList>
            <person name="Rayko M."/>
        </authorList>
    </citation>
    <scope>NUCLEOTIDE SEQUENCE [LARGE SCALE GENOMIC DNA]</scope>
    <source>
        <strain evidence="2">Kwan_BN1</strain>
    </source>
</reference>
<feature type="compositionally biased region" description="Polar residues" evidence="1">
    <location>
        <begin position="739"/>
        <end position="748"/>
    </location>
</feature>
<protein>
    <submittedName>
        <fullName evidence="2">Uncharacterized protein</fullName>
    </submittedName>
</protein>
<proteinExistence type="predicted"/>
<feature type="compositionally biased region" description="Polar residues" evidence="1">
    <location>
        <begin position="227"/>
        <end position="242"/>
    </location>
</feature>
<feature type="region of interest" description="Disordered" evidence="1">
    <location>
        <begin position="227"/>
        <end position="269"/>
    </location>
</feature>
<feature type="region of interest" description="Disordered" evidence="1">
    <location>
        <begin position="407"/>
        <end position="427"/>
    </location>
</feature>
<feature type="compositionally biased region" description="Polar residues" evidence="1">
    <location>
        <begin position="711"/>
        <end position="731"/>
    </location>
</feature>
<sequence length="868" mass="93213">MESKTSPESAELQPAETSVNPKTDVLLAVLVRFDPGKYPTSDKLKNYFFSHRNGGGEVLGCLTPWNNDRTCALVWFDPEYCEPDVVNTVIKRQRDPSLTITEYQHTEFFGQIEKFLPPAPLNRLIDHYGLHTIKRSLKAKAGLSLEELHTTSAGKRYSIRGYLFQLKLAEQLLQLLDIEITGDSHTSQSEQRSLPSPSKIRKIESAENEHSSTVVYSNSEPLTSFNNQGASQSFVDEQTSSLKPVISPVDSPTALPLPPSSSDSQTSIDSQTTNLAAAFVAVNIQDTPSTEAANDIELNTNPGLSNASTSSDDISHSAASSETSNTNTTEFEQLQKDPELAGTKQGKSKLTGQSSPLTGDPTAVTSQIAEVGNQALKNDPSAEEVLDRGPQSETIVEEELAQLKLSQSKGNVSLTGDSQTTEGQDLVNGDLKNQHSITTDQEDQATGSQNLSGIVQEDQAKGIQNLAGTDQEDQATGNQDLAGTDQEDQATGSQNLAGIDQEDQATGSQNLAVSDQEDQATGSQNLAGTDQEDQATGNQDLAGTDQEDQATGKPIWQCEEDQTAGSQGLAVRSGRSSYRKSEPILTRKIKLRNSELAVSDQEDQATGSQNLAVSDQEDQATGSQNLSGSGEEDQTAGSQGLAVSDQEDQATGSQNLSVSDQEDQATGNQDLAGTDQEDQAKGIQNLAVSDQEDQATGSQNLAGIDQEDQATGSQNLAGTGQEDQATGNQDLAGTDQEDQATGSQNLSGSGEEDQTAGSQGLAGEDQEQRAMAGKVTDVFDKIYYEFMTTVTKKDYQTRILDQFKDCTIKLKDNPSDARSYVVEIKSIKRGNKRPEEAMGAINDMFSDTIRRVHSHCAKVTYDMFSGTI</sequence>